<accession>A0ABS6E304</accession>
<evidence type="ECO:0000256" key="2">
    <source>
        <dbReference type="ARBA" id="ARBA00023125"/>
    </source>
</evidence>
<dbReference type="PANTHER" id="PTHR47506">
    <property type="entry name" value="TRANSCRIPTIONAL REGULATORY PROTEIN"/>
    <property type="match status" value="1"/>
</dbReference>
<evidence type="ECO:0000259" key="5">
    <source>
        <dbReference type="PROSITE" id="PS50977"/>
    </source>
</evidence>
<comment type="caution">
    <text evidence="6">The sequence shown here is derived from an EMBL/GenBank/DDBJ whole genome shotgun (WGS) entry which is preliminary data.</text>
</comment>
<dbReference type="InterPro" id="IPR041612">
    <property type="entry name" value="YfiR_C"/>
</dbReference>
<dbReference type="EMBL" id="JAHLPM010000003">
    <property type="protein sequence ID" value="MBU5437278.1"/>
    <property type="molecule type" value="Genomic_DNA"/>
</dbReference>
<sequence length="202" mass="23676">MPKLNKESMEIKKKKILQYAFDLFAEKGYSETSMDDIVRATGISKGGIYYYFNSKEEIFLEIAKSRLEERRNLVKSIPNVMSNKEKLINYIQWTLTGLFEEKIQKMSRFTFEFWSVLARNPNMSDKAKERYKLFYDDLAEILQQGVDCGEFKENTDIQSMVYIILSTMDGIGFMNSVMGIPTTYEIVENYMDMILRKINKGD</sequence>
<dbReference type="InterPro" id="IPR023772">
    <property type="entry name" value="DNA-bd_HTH_TetR-type_CS"/>
</dbReference>
<proteinExistence type="predicted"/>
<keyword evidence="2 4" id="KW-0238">DNA-binding</keyword>
<evidence type="ECO:0000313" key="7">
    <source>
        <dbReference type="Proteomes" id="UP000749471"/>
    </source>
</evidence>
<protein>
    <submittedName>
        <fullName evidence="6">TetR/AcrR family transcriptional regulator</fullName>
    </submittedName>
</protein>
<evidence type="ECO:0000256" key="3">
    <source>
        <dbReference type="ARBA" id="ARBA00023163"/>
    </source>
</evidence>
<dbReference type="Pfam" id="PF00440">
    <property type="entry name" value="TetR_N"/>
    <property type="match status" value="1"/>
</dbReference>
<evidence type="ECO:0000313" key="6">
    <source>
        <dbReference type="EMBL" id="MBU5437278.1"/>
    </source>
</evidence>
<dbReference type="Pfam" id="PF17922">
    <property type="entry name" value="TetR_C_17"/>
    <property type="match status" value="1"/>
</dbReference>
<keyword evidence="3" id="KW-0804">Transcription</keyword>
<gene>
    <name evidence="6" type="ORF">KQI42_04610</name>
</gene>
<name>A0ABS6E304_9FIRM</name>
<feature type="DNA-binding region" description="H-T-H motif" evidence="4">
    <location>
        <begin position="33"/>
        <end position="52"/>
    </location>
</feature>
<feature type="domain" description="HTH tetR-type" evidence="5">
    <location>
        <begin position="10"/>
        <end position="70"/>
    </location>
</feature>
<organism evidence="6 7">
    <name type="scientific">Tissierella simiarum</name>
    <dbReference type="NCBI Taxonomy" id="2841534"/>
    <lineage>
        <taxon>Bacteria</taxon>
        <taxon>Bacillati</taxon>
        <taxon>Bacillota</taxon>
        <taxon>Tissierellia</taxon>
        <taxon>Tissierellales</taxon>
        <taxon>Tissierellaceae</taxon>
        <taxon>Tissierella</taxon>
    </lineage>
</organism>
<dbReference type="PROSITE" id="PS01081">
    <property type="entry name" value="HTH_TETR_1"/>
    <property type="match status" value="1"/>
</dbReference>
<dbReference type="RefSeq" id="WP_216517236.1">
    <property type="nucleotide sequence ID" value="NZ_JAHLPM010000003.1"/>
</dbReference>
<keyword evidence="1" id="KW-0805">Transcription regulation</keyword>
<dbReference type="InterPro" id="IPR001647">
    <property type="entry name" value="HTH_TetR"/>
</dbReference>
<evidence type="ECO:0000256" key="4">
    <source>
        <dbReference type="PROSITE-ProRule" id="PRU00335"/>
    </source>
</evidence>
<dbReference type="PROSITE" id="PS50977">
    <property type="entry name" value="HTH_TETR_2"/>
    <property type="match status" value="1"/>
</dbReference>
<dbReference type="PANTHER" id="PTHR47506:SF6">
    <property type="entry name" value="HTH-TYPE TRANSCRIPTIONAL REPRESSOR NEMR"/>
    <property type="match status" value="1"/>
</dbReference>
<evidence type="ECO:0000256" key="1">
    <source>
        <dbReference type="ARBA" id="ARBA00023015"/>
    </source>
</evidence>
<reference evidence="6 7" key="1">
    <citation type="submission" date="2021-06" db="EMBL/GenBank/DDBJ databases">
        <authorList>
            <person name="Sun Q."/>
            <person name="Li D."/>
        </authorList>
    </citation>
    <scope>NUCLEOTIDE SEQUENCE [LARGE SCALE GENOMIC DNA]</scope>
    <source>
        <strain evidence="6 7">MSJ-40</strain>
    </source>
</reference>
<dbReference type="Proteomes" id="UP000749471">
    <property type="component" value="Unassembled WGS sequence"/>
</dbReference>
<keyword evidence="7" id="KW-1185">Reference proteome</keyword>